<dbReference type="EMBL" id="CM010724">
    <property type="protein sequence ID" value="RZC79738.1"/>
    <property type="molecule type" value="Genomic_DNA"/>
</dbReference>
<proteinExistence type="predicted"/>
<feature type="region of interest" description="Disordered" evidence="2">
    <location>
        <begin position="386"/>
        <end position="487"/>
    </location>
</feature>
<accession>A0A4Y7L5N4</accession>
<dbReference type="AlphaFoldDB" id="A0A4Y7L5N4"/>
<keyword evidence="4" id="KW-1185">Reference proteome</keyword>
<feature type="region of interest" description="Disordered" evidence="2">
    <location>
        <begin position="61"/>
        <end position="85"/>
    </location>
</feature>
<keyword evidence="1" id="KW-0175">Coiled coil</keyword>
<dbReference type="Gramene" id="RZC79738">
    <property type="protein sequence ID" value="RZC79738"/>
    <property type="gene ID" value="C5167_042311"/>
</dbReference>
<evidence type="ECO:0000256" key="2">
    <source>
        <dbReference type="SAM" id="MobiDB-lite"/>
    </source>
</evidence>
<evidence type="ECO:0000313" key="4">
    <source>
        <dbReference type="Proteomes" id="UP000316621"/>
    </source>
</evidence>
<name>A0A4Y7L5N4_PAPSO</name>
<organism evidence="3 4">
    <name type="scientific">Papaver somniferum</name>
    <name type="common">Opium poppy</name>
    <dbReference type="NCBI Taxonomy" id="3469"/>
    <lineage>
        <taxon>Eukaryota</taxon>
        <taxon>Viridiplantae</taxon>
        <taxon>Streptophyta</taxon>
        <taxon>Embryophyta</taxon>
        <taxon>Tracheophyta</taxon>
        <taxon>Spermatophyta</taxon>
        <taxon>Magnoliopsida</taxon>
        <taxon>Ranunculales</taxon>
        <taxon>Papaveraceae</taxon>
        <taxon>Papaveroideae</taxon>
        <taxon>Papaver</taxon>
    </lineage>
</organism>
<reference evidence="3 4" key="1">
    <citation type="journal article" date="2018" name="Science">
        <title>The opium poppy genome and morphinan production.</title>
        <authorList>
            <person name="Guo L."/>
            <person name="Winzer T."/>
            <person name="Yang X."/>
            <person name="Li Y."/>
            <person name="Ning Z."/>
            <person name="He Z."/>
            <person name="Teodor R."/>
            <person name="Lu Y."/>
            <person name="Bowser T.A."/>
            <person name="Graham I.A."/>
            <person name="Ye K."/>
        </authorList>
    </citation>
    <scope>NUCLEOTIDE SEQUENCE [LARGE SCALE GENOMIC DNA]</scope>
    <source>
        <strain evidence="4">cv. HN1</strain>
        <tissue evidence="3">Leaves</tissue>
    </source>
</reference>
<protein>
    <submittedName>
        <fullName evidence="3">Uncharacterized protein</fullName>
    </submittedName>
</protein>
<sequence>MYVPRAAKWNLSELCPEFLKDIDTSEYEFSEYFITGYTNQERQILNRISRRLNEEGNVAKMVKEKQGANETPTEEKEEEPADKHDCRSLDASMLLQMLTDIHLKVSPSQTEDDIYSPVSLGTDPTNENVTLPTKADLEQEVEKLGEGNSKNNTQCILISNQTTPFADANETVEAHKRGVWHGDEDYMIRSWDKINLEQEGEKLEEENNKNNTQVDLLELQQGAASKLIESIGKTIDSIKDMQQKPDGHGVKALAERMFSQEHGSVSSPTLFGIDIRHMFYNLYENYLQRVEEQQVTDDHAVEVTNDPKDNMERDAENLGIELQLNDDIVHDIQMQDADKLDDNVGNSSLNDMFMQDALSQTSSDVPLATRLQKMLTANCEKVAAKKVATKRPPEKKPAKTPFGPITRSNPQKRVDPNFESGSKFPGSFKEKAKSKAVQQETTLPMNKRKKPEPFLADAKKTKLAKSKAVQQETTLPMNKRKKPEPLLADAKKTKLALKNRKKISTI</sequence>
<evidence type="ECO:0000313" key="3">
    <source>
        <dbReference type="EMBL" id="RZC79738.1"/>
    </source>
</evidence>
<gene>
    <name evidence="3" type="ORF">C5167_042311</name>
</gene>
<feature type="coiled-coil region" evidence="1">
    <location>
        <begin position="193"/>
        <end position="220"/>
    </location>
</feature>
<dbReference type="Proteomes" id="UP000316621">
    <property type="component" value="Chromosome 10"/>
</dbReference>
<evidence type="ECO:0000256" key="1">
    <source>
        <dbReference type="SAM" id="Coils"/>
    </source>
</evidence>